<evidence type="ECO:0000256" key="1">
    <source>
        <dbReference type="SAM" id="SignalP"/>
    </source>
</evidence>
<proteinExistence type="predicted"/>
<dbReference type="EMBL" id="SMCO01000003">
    <property type="protein sequence ID" value="TCV88982.1"/>
    <property type="molecule type" value="Genomic_DNA"/>
</dbReference>
<dbReference type="Proteomes" id="UP000295367">
    <property type="component" value="Unassembled WGS sequence"/>
</dbReference>
<reference evidence="2 3" key="1">
    <citation type="submission" date="2019-03" db="EMBL/GenBank/DDBJ databases">
        <title>Genomic Encyclopedia of Type Strains, Phase IV (KMG-IV): sequencing the most valuable type-strain genomes for metagenomic binning, comparative biology and taxonomic classification.</title>
        <authorList>
            <person name="Goeker M."/>
        </authorList>
    </citation>
    <scope>NUCLEOTIDE SEQUENCE [LARGE SCALE GENOMIC DNA]</scope>
    <source>
        <strain evidence="2 3">DSM 100309</strain>
    </source>
</reference>
<dbReference type="InterPro" id="IPR003787">
    <property type="entry name" value="Sulphur_relay_DsrE/F-like"/>
</dbReference>
<dbReference type="Pfam" id="PF02635">
    <property type="entry name" value="DsrE"/>
    <property type="match status" value="1"/>
</dbReference>
<organism evidence="2 3">
    <name type="scientific">Sulfurirhabdus autotrophica</name>
    <dbReference type="NCBI Taxonomy" id="1706046"/>
    <lineage>
        <taxon>Bacteria</taxon>
        <taxon>Pseudomonadati</taxon>
        <taxon>Pseudomonadota</taxon>
        <taxon>Betaproteobacteria</taxon>
        <taxon>Nitrosomonadales</taxon>
        <taxon>Sulfuricellaceae</taxon>
        <taxon>Sulfurirhabdus</taxon>
    </lineage>
</organism>
<dbReference type="Gene3D" id="3.40.1260.10">
    <property type="entry name" value="DsrEFH-like"/>
    <property type="match status" value="1"/>
</dbReference>
<keyword evidence="1" id="KW-0732">Signal</keyword>
<dbReference type="SUPFAM" id="SSF75169">
    <property type="entry name" value="DsrEFH-like"/>
    <property type="match status" value="1"/>
</dbReference>
<feature type="chain" id="PRO_5020754403" evidence="1">
    <location>
        <begin position="27"/>
        <end position="177"/>
    </location>
</feature>
<gene>
    <name evidence="2" type="ORF">EDC63_10353</name>
</gene>
<feature type="signal peptide" evidence="1">
    <location>
        <begin position="1"/>
        <end position="26"/>
    </location>
</feature>
<comment type="caution">
    <text evidence="2">The sequence shown here is derived from an EMBL/GenBank/DDBJ whole genome shotgun (WGS) entry which is preliminary data.</text>
</comment>
<dbReference type="AlphaFoldDB" id="A0A4R3YB36"/>
<dbReference type="PANTHER" id="PTHR37691:SF1">
    <property type="entry name" value="BLR3518 PROTEIN"/>
    <property type="match status" value="1"/>
</dbReference>
<accession>A0A4R3YB36</accession>
<dbReference type="InterPro" id="IPR027396">
    <property type="entry name" value="DsrEFH-like"/>
</dbReference>
<evidence type="ECO:0000313" key="3">
    <source>
        <dbReference type="Proteomes" id="UP000295367"/>
    </source>
</evidence>
<evidence type="ECO:0000313" key="2">
    <source>
        <dbReference type="EMBL" id="TCV88982.1"/>
    </source>
</evidence>
<name>A0A4R3YB36_9PROT</name>
<dbReference type="PANTHER" id="PTHR37691">
    <property type="entry name" value="BLR3518 PROTEIN"/>
    <property type="match status" value="1"/>
</dbReference>
<sequence length="177" mass="20088">MLVSIKAIVVSSMVFFCSMTAGFTLAADKVDEFSLRPIISIEKRQDIRVAYDVKDDVWDAGIGKALYYVRGLLDSYKSMGVKPEQLHISVIMHGATAYWLLKDETYQEYKQDPFGYNPNEQVVKELLAHGVSVEICYSTMKGKGWQAEDLLPGVTIVHDAYTRLIDLQQKGYAYIRF</sequence>
<protein>
    <submittedName>
        <fullName evidence="2">Intracellular sulfur oxidation DsrE/DsrF family protein</fullName>
    </submittedName>
</protein>
<dbReference type="RefSeq" id="WP_223248235.1">
    <property type="nucleotide sequence ID" value="NZ_BHVT01000020.1"/>
</dbReference>
<keyword evidence="3" id="KW-1185">Reference proteome</keyword>